<comment type="caution">
    <text evidence="1">The sequence shown here is derived from an EMBL/GenBank/DDBJ whole genome shotgun (WGS) entry which is preliminary data.</text>
</comment>
<accession>A0ABN0CV36</accession>
<evidence type="ECO:0000313" key="1">
    <source>
        <dbReference type="EMBL" id="EGJ27035.1"/>
    </source>
</evidence>
<organism evidence="1 2">
    <name type="scientific">Streptococcus porcinus str. Jelinkova 176</name>
    <dbReference type="NCBI Taxonomy" id="873448"/>
    <lineage>
        <taxon>Bacteria</taxon>
        <taxon>Bacillati</taxon>
        <taxon>Bacillota</taxon>
        <taxon>Bacilli</taxon>
        <taxon>Lactobacillales</taxon>
        <taxon>Streptococcaceae</taxon>
        <taxon>Streptococcus</taxon>
    </lineage>
</organism>
<proteinExistence type="predicted"/>
<dbReference type="Proteomes" id="UP000005356">
    <property type="component" value="Unassembled WGS sequence"/>
</dbReference>
<keyword evidence="2" id="KW-1185">Reference proteome</keyword>
<evidence type="ECO:0000313" key="2">
    <source>
        <dbReference type="Proteomes" id="UP000005356"/>
    </source>
</evidence>
<gene>
    <name evidence="1" type="ORF">STRPO_0275</name>
</gene>
<dbReference type="RefSeq" id="WP_003083626.1">
    <property type="nucleotide sequence ID" value="NZ_AEUU02000001.1"/>
</dbReference>
<protein>
    <submittedName>
        <fullName evidence="1">Conserved domain protein</fullName>
    </submittedName>
</protein>
<name>A0ABN0CV36_STRPO</name>
<dbReference type="EMBL" id="AEUU02000001">
    <property type="protein sequence ID" value="EGJ27035.1"/>
    <property type="molecule type" value="Genomic_DNA"/>
</dbReference>
<sequence length="51" mass="6230">MIKKYRSLGLEKLNKYIKRNGIKREDIIILKNDVSSISHDWYTLTYWEDIK</sequence>
<reference evidence="1 2" key="1">
    <citation type="journal article" date="2014" name="Int. J. Syst. Evol. Microbiol.">
        <title>Phylogenomics and the dynamic genome evolution of the genus Streptococcus.</title>
        <authorList>
            <consortium name="The Broad Institute Genome Sequencing Platform"/>
            <person name="Richards V.P."/>
            <person name="Palmer S.R."/>
            <person name="Pavinski Bitar P.D."/>
            <person name="Qin X."/>
            <person name="Weinstock G.M."/>
            <person name="Highlander S.K."/>
            <person name="Town C.D."/>
            <person name="Burne R.A."/>
            <person name="Stanhope M.J."/>
        </authorList>
    </citation>
    <scope>NUCLEOTIDE SEQUENCE [LARGE SCALE GENOMIC DNA]</scope>
    <source>
        <strain evidence="1 2">Jelinkova 176</strain>
    </source>
</reference>